<organism evidence="1 2">
    <name type="scientific">Dioscorea alata</name>
    <name type="common">Purple yam</name>
    <dbReference type="NCBI Taxonomy" id="55571"/>
    <lineage>
        <taxon>Eukaryota</taxon>
        <taxon>Viridiplantae</taxon>
        <taxon>Streptophyta</taxon>
        <taxon>Embryophyta</taxon>
        <taxon>Tracheophyta</taxon>
        <taxon>Spermatophyta</taxon>
        <taxon>Magnoliopsida</taxon>
        <taxon>Liliopsida</taxon>
        <taxon>Dioscoreales</taxon>
        <taxon>Dioscoreaceae</taxon>
        <taxon>Dioscorea</taxon>
    </lineage>
</organism>
<keyword evidence="2" id="KW-1185">Reference proteome</keyword>
<name>A0ACB7UP51_DIOAL</name>
<dbReference type="EMBL" id="CM037025">
    <property type="protein sequence ID" value="KAH7662249.1"/>
    <property type="molecule type" value="Genomic_DNA"/>
</dbReference>
<dbReference type="Proteomes" id="UP000827976">
    <property type="component" value="Chromosome 15"/>
</dbReference>
<sequence length="173" mass="18530">MAVALLRRIFSSSTAAPSPNSEKPQRLKALINRMFKIRDPDALVSAFNSASSAHARFRASHNIYSSAIRRLSAVDRPDCVRAILEHQKQFPTSAVRVLPSASSPSTVPPNSPTTPSLPSASSPPLTAPALSSPSTRSSRHAWSPRPSTSYPTFSSKSPLKTPPLLPVSCPTTF</sequence>
<comment type="caution">
    <text evidence="1">The sequence shown here is derived from an EMBL/GenBank/DDBJ whole genome shotgun (WGS) entry which is preliminary data.</text>
</comment>
<protein>
    <submittedName>
        <fullName evidence="1">Uncharacterized protein</fullName>
    </submittedName>
</protein>
<evidence type="ECO:0000313" key="2">
    <source>
        <dbReference type="Proteomes" id="UP000827976"/>
    </source>
</evidence>
<proteinExistence type="predicted"/>
<accession>A0ACB7UP51</accession>
<reference evidence="2" key="1">
    <citation type="journal article" date="2022" name="Nat. Commun.">
        <title>Chromosome evolution and the genetic basis of agronomically important traits in greater yam.</title>
        <authorList>
            <person name="Bredeson J.V."/>
            <person name="Lyons J.B."/>
            <person name="Oniyinde I.O."/>
            <person name="Okereke N.R."/>
            <person name="Kolade O."/>
            <person name="Nnabue I."/>
            <person name="Nwadili C.O."/>
            <person name="Hribova E."/>
            <person name="Parker M."/>
            <person name="Nwogha J."/>
            <person name="Shu S."/>
            <person name="Carlson J."/>
            <person name="Kariba R."/>
            <person name="Muthemba S."/>
            <person name="Knop K."/>
            <person name="Barton G.J."/>
            <person name="Sherwood A.V."/>
            <person name="Lopez-Montes A."/>
            <person name="Asiedu R."/>
            <person name="Jamnadass R."/>
            <person name="Muchugi A."/>
            <person name="Goodstein D."/>
            <person name="Egesi C.N."/>
            <person name="Featherston J."/>
            <person name="Asfaw A."/>
            <person name="Simpson G.G."/>
            <person name="Dolezel J."/>
            <person name="Hendre P.S."/>
            <person name="Van Deynze A."/>
            <person name="Kumar P.L."/>
            <person name="Obidiegwu J.E."/>
            <person name="Bhattacharjee R."/>
            <person name="Rokhsar D.S."/>
        </authorList>
    </citation>
    <scope>NUCLEOTIDE SEQUENCE [LARGE SCALE GENOMIC DNA]</scope>
    <source>
        <strain evidence="2">cv. TDa95/00328</strain>
    </source>
</reference>
<gene>
    <name evidence="1" type="ORF">IHE45_15G120800</name>
</gene>
<evidence type="ECO:0000313" key="1">
    <source>
        <dbReference type="EMBL" id="KAH7662249.1"/>
    </source>
</evidence>